<evidence type="ECO:0000256" key="6">
    <source>
        <dbReference type="ARBA" id="ARBA00022989"/>
    </source>
</evidence>
<feature type="transmembrane region" description="Helical" evidence="8">
    <location>
        <begin position="90"/>
        <end position="112"/>
    </location>
</feature>
<proteinExistence type="inferred from homology"/>
<dbReference type="PANTHER" id="PTHR11040:SF211">
    <property type="entry name" value="ZINC TRANSPORTER ZIP11"/>
    <property type="match status" value="1"/>
</dbReference>
<evidence type="ECO:0000256" key="1">
    <source>
        <dbReference type="ARBA" id="ARBA00004651"/>
    </source>
</evidence>
<reference evidence="9 10" key="1">
    <citation type="submission" date="2023-11" db="EMBL/GenBank/DDBJ databases">
        <title>Draft genome of Azohydromonas lata strain H1 (DSM1123), a polyhydroxyalkanoate producer.</title>
        <authorList>
            <person name="Traversa D."/>
            <person name="D'Addabbo P."/>
            <person name="Pazzani C."/>
            <person name="Manzari C."/>
            <person name="Chiara M."/>
            <person name="Scrascia M."/>
        </authorList>
    </citation>
    <scope>NUCLEOTIDE SEQUENCE [LARGE SCALE GENOMIC DNA]</scope>
    <source>
        <strain evidence="9 10">H1</strain>
    </source>
</reference>
<keyword evidence="10" id="KW-1185">Reference proteome</keyword>
<sequence length="310" mass="31398">MAAEQRSSTAAAAARAAPSAALKPRQRLGLLLFAAGCIAGGVLVWQSLADWPLPVRQALLAGSIAAAATALGTLPVLLAQQSSTRTRDTLLGFGAGVMLAACAFSLTIPGLRAAQAQGAGPWEAGAVVGGGILLGALLLLALDRWLPHEHFIKGFERDNPRAHALKRTWLFVFAVSLHNLPEGLAMGVAFGGTSAVSAAALSTGIAIQDVPEGLVIALALQGVGYSRGFSVFLGAISGAIEPVGAVLGAAVMGLSAGLLPWGLAFAAGAMLFVISHEVIPESHRAGHEGHATMGLVIGFVLMMLLDTALG</sequence>
<evidence type="ECO:0000256" key="3">
    <source>
        <dbReference type="ARBA" id="ARBA00022475"/>
    </source>
</evidence>
<dbReference type="Proteomes" id="UP001293718">
    <property type="component" value="Unassembled WGS sequence"/>
</dbReference>
<name>A0ABU5I8D9_9BURK</name>
<feature type="transmembrane region" description="Helical" evidence="8">
    <location>
        <begin position="164"/>
        <end position="180"/>
    </location>
</feature>
<keyword evidence="5" id="KW-0862">Zinc</keyword>
<feature type="transmembrane region" description="Helical" evidence="8">
    <location>
        <begin position="58"/>
        <end position="78"/>
    </location>
</feature>
<dbReference type="InterPro" id="IPR003689">
    <property type="entry name" value="ZIP"/>
</dbReference>
<evidence type="ECO:0000313" key="10">
    <source>
        <dbReference type="Proteomes" id="UP001293718"/>
    </source>
</evidence>
<evidence type="ECO:0000256" key="7">
    <source>
        <dbReference type="ARBA" id="ARBA00023136"/>
    </source>
</evidence>
<keyword evidence="6 8" id="KW-1133">Transmembrane helix</keyword>
<dbReference type="PANTHER" id="PTHR11040">
    <property type="entry name" value="ZINC/IRON TRANSPORTER"/>
    <property type="match status" value="1"/>
</dbReference>
<comment type="subcellular location">
    <subcellularLocation>
        <location evidence="1">Cell membrane</location>
        <topology evidence="1">Multi-pass membrane protein</topology>
    </subcellularLocation>
</comment>
<protein>
    <submittedName>
        <fullName evidence="9">ZIP family metal transporter</fullName>
    </submittedName>
</protein>
<evidence type="ECO:0000256" key="5">
    <source>
        <dbReference type="ARBA" id="ARBA00022833"/>
    </source>
</evidence>
<feature type="transmembrane region" description="Helical" evidence="8">
    <location>
        <begin position="228"/>
        <end position="252"/>
    </location>
</feature>
<feature type="transmembrane region" description="Helical" evidence="8">
    <location>
        <begin position="28"/>
        <end position="46"/>
    </location>
</feature>
<accession>A0ABU5I8D9</accession>
<gene>
    <name evidence="9" type="ORF">SM757_02095</name>
</gene>
<keyword evidence="4 8" id="KW-0812">Transmembrane</keyword>
<keyword evidence="3" id="KW-1003">Cell membrane</keyword>
<feature type="transmembrane region" description="Helical" evidence="8">
    <location>
        <begin position="291"/>
        <end position="309"/>
    </location>
</feature>
<evidence type="ECO:0000313" key="9">
    <source>
        <dbReference type="EMBL" id="MDZ5455357.1"/>
    </source>
</evidence>
<keyword evidence="7 8" id="KW-0472">Membrane</keyword>
<evidence type="ECO:0000256" key="4">
    <source>
        <dbReference type="ARBA" id="ARBA00022692"/>
    </source>
</evidence>
<comment type="caution">
    <text evidence="9">The sequence shown here is derived from an EMBL/GenBank/DDBJ whole genome shotgun (WGS) entry which is preliminary data.</text>
</comment>
<comment type="similarity">
    <text evidence="2">Belongs to the ZIP transporter (TC 2.A.5) family.</text>
</comment>
<feature type="transmembrane region" description="Helical" evidence="8">
    <location>
        <begin position="258"/>
        <end position="279"/>
    </location>
</feature>
<dbReference type="EMBL" id="JAXOJX010000002">
    <property type="protein sequence ID" value="MDZ5455357.1"/>
    <property type="molecule type" value="Genomic_DNA"/>
</dbReference>
<organism evidence="9 10">
    <name type="scientific">Azohydromonas lata</name>
    <dbReference type="NCBI Taxonomy" id="45677"/>
    <lineage>
        <taxon>Bacteria</taxon>
        <taxon>Pseudomonadati</taxon>
        <taxon>Pseudomonadota</taxon>
        <taxon>Betaproteobacteria</taxon>
        <taxon>Burkholderiales</taxon>
        <taxon>Sphaerotilaceae</taxon>
        <taxon>Azohydromonas</taxon>
    </lineage>
</organism>
<feature type="transmembrane region" description="Helical" evidence="8">
    <location>
        <begin position="124"/>
        <end position="143"/>
    </location>
</feature>
<dbReference type="RefSeq" id="WP_322464214.1">
    <property type="nucleotide sequence ID" value="NZ_JAXOJX010000002.1"/>
</dbReference>
<dbReference type="Pfam" id="PF02535">
    <property type="entry name" value="Zip"/>
    <property type="match status" value="1"/>
</dbReference>
<evidence type="ECO:0000256" key="8">
    <source>
        <dbReference type="SAM" id="Phobius"/>
    </source>
</evidence>
<evidence type="ECO:0000256" key="2">
    <source>
        <dbReference type="ARBA" id="ARBA00006939"/>
    </source>
</evidence>